<accession>A0A6A5SP62</accession>
<dbReference type="Proteomes" id="UP000800038">
    <property type="component" value="Unassembled WGS sequence"/>
</dbReference>
<evidence type="ECO:0000313" key="4">
    <source>
        <dbReference type="Proteomes" id="UP000800038"/>
    </source>
</evidence>
<evidence type="ECO:0000256" key="1">
    <source>
        <dbReference type="SAM" id="MobiDB-lite"/>
    </source>
</evidence>
<dbReference type="InterPro" id="IPR046797">
    <property type="entry name" value="PDDEXK_12"/>
</dbReference>
<evidence type="ECO:0000259" key="2">
    <source>
        <dbReference type="Pfam" id="PF20516"/>
    </source>
</evidence>
<sequence length="271" mass="30049">MATSPPLSPPLAIDKTTRLSSWLAQLMPSPDFGTQKSRKRKRAASEPFFILTHLSSTNNSFMPTSRPTPIPAVAISTELSQSPSKRVQIDDEVLPGQSISVVSHPRLLEKRSTFSPLASQASKTRRSSSPSRETEANLRFAKPPIRTEPMNGVNDPIPRRVLDIVERLEPDNVERWVPASLKESIMVDLELGLQRISKGAWDPDDTDPAVDHNTLEAVKDIFLCARHCKENGRDENAWCAEVVQPLLELALSLSNTKNLIVQCVFGARGQR</sequence>
<proteinExistence type="predicted"/>
<dbReference type="AlphaFoldDB" id="A0A6A5SP62"/>
<name>A0A6A5SP62_9PLEO</name>
<dbReference type="Pfam" id="PF20516">
    <property type="entry name" value="PDDEXK_12"/>
    <property type="match status" value="1"/>
</dbReference>
<keyword evidence="4" id="KW-1185">Reference proteome</keyword>
<dbReference type="EMBL" id="ML976064">
    <property type="protein sequence ID" value="KAF1940366.1"/>
    <property type="molecule type" value="Genomic_DNA"/>
</dbReference>
<feature type="region of interest" description="Disordered" evidence="1">
    <location>
        <begin position="112"/>
        <end position="137"/>
    </location>
</feature>
<evidence type="ECO:0000313" key="3">
    <source>
        <dbReference type="EMBL" id="KAF1940366.1"/>
    </source>
</evidence>
<organism evidence="3 4">
    <name type="scientific">Clathrospora elynae</name>
    <dbReference type="NCBI Taxonomy" id="706981"/>
    <lineage>
        <taxon>Eukaryota</taxon>
        <taxon>Fungi</taxon>
        <taxon>Dikarya</taxon>
        <taxon>Ascomycota</taxon>
        <taxon>Pezizomycotina</taxon>
        <taxon>Dothideomycetes</taxon>
        <taxon>Pleosporomycetidae</taxon>
        <taxon>Pleosporales</taxon>
        <taxon>Diademaceae</taxon>
        <taxon>Clathrospora</taxon>
    </lineage>
</organism>
<feature type="domain" description="PD-(D/E)XK nuclease-like" evidence="2">
    <location>
        <begin position="204"/>
        <end position="259"/>
    </location>
</feature>
<feature type="compositionally biased region" description="Low complexity" evidence="1">
    <location>
        <begin position="119"/>
        <end position="131"/>
    </location>
</feature>
<reference evidence="3" key="1">
    <citation type="journal article" date="2020" name="Stud. Mycol.">
        <title>101 Dothideomycetes genomes: a test case for predicting lifestyles and emergence of pathogens.</title>
        <authorList>
            <person name="Haridas S."/>
            <person name="Albert R."/>
            <person name="Binder M."/>
            <person name="Bloem J."/>
            <person name="Labutti K."/>
            <person name="Salamov A."/>
            <person name="Andreopoulos B."/>
            <person name="Baker S."/>
            <person name="Barry K."/>
            <person name="Bills G."/>
            <person name="Bluhm B."/>
            <person name="Cannon C."/>
            <person name="Castanera R."/>
            <person name="Culley D."/>
            <person name="Daum C."/>
            <person name="Ezra D."/>
            <person name="Gonzalez J."/>
            <person name="Henrissat B."/>
            <person name="Kuo A."/>
            <person name="Liang C."/>
            <person name="Lipzen A."/>
            <person name="Lutzoni F."/>
            <person name="Magnuson J."/>
            <person name="Mondo S."/>
            <person name="Nolan M."/>
            <person name="Ohm R."/>
            <person name="Pangilinan J."/>
            <person name="Park H.-J."/>
            <person name="Ramirez L."/>
            <person name="Alfaro M."/>
            <person name="Sun H."/>
            <person name="Tritt A."/>
            <person name="Yoshinaga Y."/>
            <person name="Zwiers L.-H."/>
            <person name="Turgeon B."/>
            <person name="Goodwin S."/>
            <person name="Spatafora J."/>
            <person name="Crous P."/>
            <person name="Grigoriev I."/>
        </authorList>
    </citation>
    <scope>NUCLEOTIDE SEQUENCE</scope>
    <source>
        <strain evidence="3">CBS 161.51</strain>
    </source>
</reference>
<dbReference type="OrthoDB" id="4161186at2759"/>
<gene>
    <name evidence="3" type="ORF">EJ02DRAFT_424024</name>
</gene>
<protein>
    <recommendedName>
        <fullName evidence="2">PD-(D/E)XK nuclease-like domain-containing protein</fullName>
    </recommendedName>
</protein>